<gene>
    <name evidence="2" type="ORF">SAMN05216402_0699</name>
</gene>
<dbReference type="Proteomes" id="UP000183471">
    <property type="component" value="Unassembled WGS sequence"/>
</dbReference>
<name>A0ABY0T7Q1_9PROT</name>
<dbReference type="Gene3D" id="3.40.50.300">
    <property type="entry name" value="P-loop containing nucleotide triphosphate hydrolases"/>
    <property type="match status" value="1"/>
</dbReference>
<organism evidence="2 3">
    <name type="scientific">Nitrosospira multiformis</name>
    <dbReference type="NCBI Taxonomy" id="1231"/>
    <lineage>
        <taxon>Bacteria</taxon>
        <taxon>Pseudomonadati</taxon>
        <taxon>Pseudomonadota</taxon>
        <taxon>Betaproteobacteria</taxon>
        <taxon>Nitrosomonadales</taxon>
        <taxon>Nitrosomonadaceae</taxon>
        <taxon>Nitrosospira</taxon>
    </lineage>
</organism>
<dbReference type="Pfam" id="PF22688">
    <property type="entry name" value="Hda_lid"/>
    <property type="match status" value="1"/>
</dbReference>
<comment type="caution">
    <text evidence="2">The sequence shown here is derived from an EMBL/GenBank/DDBJ whole genome shotgun (WGS) entry which is preliminary data.</text>
</comment>
<accession>A0ABY0T7Q1</accession>
<protein>
    <submittedName>
        <fullName evidence="2">Regulatory inactivation of DnaA Hda protein</fullName>
    </submittedName>
</protein>
<dbReference type="EMBL" id="FNKY01000001">
    <property type="protein sequence ID" value="SDQ39882.1"/>
    <property type="molecule type" value="Genomic_DNA"/>
</dbReference>
<dbReference type="Gene3D" id="1.10.8.60">
    <property type="match status" value="1"/>
</dbReference>
<dbReference type="InterPro" id="IPR027417">
    <property type="entry name" value="P-loop_NTPase"/>
</dbReference>
<dbReference type="SUPFAM" id="SSF52540">
    <property type="entry name" value="P-loop containing nucleoside triphosphate hydrolases"/>
    <property type="match status" value="1"/>
</dbReference>
<dbReference type="NCBIfam" id="TIGR03420">
    <property type="entry name" value="DnaA_homol_Hda"/>
    <property type="match status" value="1"/>
</dbReference>
<evidence type="ECO:0000313" key="2">
    <source>
        <dbReference type="EMBL" id="SDQ39882.1"/>
    </source>
</evidence>
<feature type="domain" description="Hda lid" evidence="1">
    <location>
        <begin position="159"/>
        <end position="223"/>
    </location>
</feature>
<dbReference type="RefSeq" id="WP_074630811.1">
    <property type="nucleotide sequence ID" value="NZ_FNKY01000001.1"/>
</dbReference>
<evidence type="ECO:0000259" key="1">
    <source>
        <dbReference type="Pfam" id="PF22688"/>
    </source>
</evidence>
<dbReference type="PANTHER" id="PTHR30050:SF5">
    <property type="entry name" value="DNAA REGULATORY INACTIVATOR HDA"/>
    <property type="match status" value="1"/>
</dbReference>
<keyword evidence="3" id="KW-1185">Reference proteome</keyword>
<dbReference type="InterPro" id="IPR017788">
    <property type="entry name" value="Hda"/>
</dbReference>
<dbReference type="InterPro" id="IPR055199">
    <property type="entry name" value="Hda_lid"/>
</dbReference>
<dbReference type="PANTHER" id="PTHR30050">
    <property type="entry name" value="CHROMOSOMAL REPLICATION INITIATOR PROTEIN DNAA"/>
    <property type="match status" value="1"/>
</dbReference>
<reference evidence="2 3" key="1">
    <citation type="submission" date="2016-10" db="EMBL/GenBank/DDBJ databases">
        <authorList>
            <person name="Varghese N."/>
            <person name="Submissions S."/>
        </authorList>
    </citation>
    <scope>NUCLEOTIDE SEQUENCE [LARGE SCALE GENOMIC DNA]</scope>
    <source>
        <strain evidence="2 3">Nl1</strain>
    </source>
</reference>
<evidence type="ECO:0000313" key="3">
    <source>
        <dbReference type="Proteomes" id="UP000183471"/>
    </source>
</evidence>
<sequence length="227" mass="24786">MKQLVLDIAPSPPPTLANFVPGRNAELLQTLGNILAGLEREHFVYLWGGKGCGKSHLLQGMAGLCMHDKMSTAYFACDANTSFSAGGDADCVMVDDVDRLNADAQIGLFNLYNGIREEGRALLLVSGSAAPAQLKLKVREDLVTRLGWGLVYQMHELTDEEKAKAMKSHSASRGLDLSQEVCDYLLRHGRRDLPSLMATLDALDSYSLANRRKVTVPLVRELLQVAS</sequence>
<proteinExistence type="predicted"/>